<dbReference type="STRING" id="749414.SBI_08659"/>
<evidence type="ECO:0000313" key="4">
    <source>
        <dbReference type="Proteomes" id="UP000000377"/>
    </source>
</evidence>
<dbReference type="KEGG" id="sbh:SBI_08659"/>
<evidence type="ECO:0000313" key="3">
    <source>
        <dbReference type="EMBL" id="ADI11777.1"/>
    </source>
</evidence>
<organism evidence="3 4">
    <name type="scientific">Streptomyces bingchenggensis (strain BCW-1)</name>
    <dbReference type="NCBI Taxonomy" id="749414"/>
    <lineage>
        <taxon>Bacteria</taxon>
        <taxon>Bacillati</taxon>
        <taxon>Actinomycetota</taxon>
        <taxon>Actinomycetes</taxon>
        <taxon>Kitasatosporales</taxon>
        <taxon>Streptomycetaceae</taxon>
        <taxon>Streptomyces</taxon>
    </lineage>
</organism>
<dbReference type="EMBL" id="CP002047">
    <property type="protein sequence ID" value="ADI11777.1"/>
    <property type="molecule type" value="Genomic_DNA"/>
</dbReference>
<evidence type="ECO:0000259" key="1">
    <source>
        <dbReference type="Pfam" id="PF01636"/>
    </source>
</evidence>
<gene>
    <name evidence="3" type="ordered locus">SBI_08659</name>
</gene>
<keyword evidence="3" id="KW-0808">Transferase</keyword>
<proteinExistence type="predicted"/>
<evidence type="ECO:0000259" key="2">
    <source>
        <dbReference type="Pfam" id="PF19802"/>
    </source>
</evidence>
<dbReference type="Pfam" id="PF01636">
    <property type="entry name" value="APH"/>
    <property type="match status" value="1"/>
</dbReference>
<dbReference type="PATRIC" id="fig|749414.3.peg.8907"/>
<dbReference type="InterPro" id="IPR002575">
    <property type="entry name" value="Aminoglycoside_PTrfase"/>
</dbReference>
<dbReference type="InterPro" id="IPR011009">
    <property type="entry name" value="Kinase-like_dom_sf"/>
</dbReference>
<dbReference type="InterPro" id="IPR051678">
    <property type="entry name" value="AGP_Transferase"/>
</dbReference>
<dbReference type="InterPro" id="IPR041726">
    <property type="entry name" value="ACAD10_11_N"/>
</dbReference>
<dbReference type="CDD" id="cd05154">
    <property type="entry name" value="ACAD10_11_N-like"/>
    <property type="match status" value="1"/>
</dbReference>
<dbReference type="eggNOG" id="COG3173">
    <property type="taxonomic scope" value="Bacteria"/>
</dbReference>
<dbReference type="AlphaFoldDB" id="D7BW67"/>
<dbReference type="Pfam" id="PF19802">
    <property type="entry name" value="DUF6285"/>
    <property type="match status" value="1"/>
</dbReference>
<keyword evidence="4" id="KW-1185">Reference proteome</keyword>
<name>D7BW67_STRBB</name>
<dbReference type="Proteomes" id="UP000000377">
    <property type="component" value="Chromosome"/>
</dbReference>
<dbReference type="PANTHER" id="PTHR21310:SF57">
    <property type="entry name" value="BLR2944 PROTEIN"/>
    <property type="match status" value="1"/>
</dbReference>
<dbReference type="InterPro" id="IPR046252">
    <property type="entry name" value="DUF6285"/>
</dbReference>
<dbReference type="Gene3D" id="3.90.1200.10">
    <property type="match status" value="1"/>
</dbReference>
<feature type="domain" description="DUF6285" evidence="2">
    <location>
        <begin position="308"/>
        <end position="391"/>
    </location>
</feature>
<feature type="domain" description="Aminoglycoside phosphotransferase" evidence="1">
    <location>
        <begin position="2"/>
        <end position="186"/>
    </location>
</feature>
<accession>D7BW67</accession>
<dbReference type="GO" id="GO:0016740">
    <property type="term" value="F:transferase activity"/>
    <property type="evidence" value="ECO:0007669"/>
    <property type="project" value="UniProtKB-KW"/>
</dbReference>
<reference evidence="3 4" key="1">
    <citation type="journal article" date="2010" name="J. Bacteriol.">
        <title>Genome sequence of the milbemycin-producing bacterium Streptomyces bingchenggensis.</title>
        <authorList>
            <person name="Wang X.J."/>
            <person name="Yan Y.J."/>
            <person name="Zhang B."/>
            <person name="An J."/>
            <person name="Wang J.J."/>
            <person name="Tian J."/>
            <person name="Jiang L."/>
            <person name="Chen Y.H."/>
            <person name="Huang S.X."/>
            <person name="Yin M."/>
            <person name="Zhang J."/>
            <person name="Gao A.L."/>
            <person name="Liu C.X."/>
            <person name="Zhu Z.X."/>
            <person name="Xiang W.S."/>
        </authorList>
    </citation>
    <scope>NUCLEOTIDE SEQUENCE [LARGE SCALE GENOMIC DNA]</scope>
    <source>
        <strain evidence="3 4">BCW-1</strain>
    </source>
</reference>
<dbReference type="PANTHER" id="PTHR21310">
    <property type="entry name" value="AMINOGLYCOSIDE PHOSPHOTRANSFERASE-RELATED-RELATED"/>
    <property type="match status" value="1"/>
</dbReference>
<sequence length="396" mass="43270">MAREAAALAEAARVGVPVPHLHDQSPFVPSAAPSRAEAVDLGGSYLLMAKVPGQALPQRLLRDEDFADVRPRMPYECGRVLARIHHRMDPDRISGLTAGDQLDQLRTTYHSTGDPLPVLELAFRWLAARRPSAGRDSVVHGDFRNGNLIIGTDGIRAVLDWELVHRGDPMEDLGWLCVRAWRFGAEGPVGGFGPRSELFRGYAEESGTTPDPEAVHWWEVYGTLRWAVFCRIQAQRARQREAEGTLELLAIGRRVAECEHDLLDLLGLAPAPVSDVQVAPEADLFGTPSAAELLAPVRGLLTEWSGQAAPRARYLGRIAVNILDTVSRELSLGPSARENHAAALHRLGFRDEQDLALAIRQGAVVPNADHRVVDAIRSATAARLSVANPGYPRRTE</sequence>
<dbReference type="HOGENOM" id="CLU_007526_1_1_11"/>
<protein>
    <submittedName>
        <fullName evidence="3">Aminoglycoside phosphotransferase</fullName>
    </submittedName>
</protein>
<dbReference type="SUPFAM" id="SSF56112">
    <property type="entry name" value="Protein kinase-like (PK-like)"/>
    <property type="match status" value="1"/>
</dbReference>